<feature type="coiled-coil region" evidence="1">
    <location>
        <begin position="10"/>
        <end position="44"/>
    </location>
</feature>
<name>A0A699GWT9_TANCI</name>
<sequence>MLPGVRDNSITKLKKQLEESLKEKDDLKLKLEKFETSSKNLTNLINSQISSKDKTGLGYDSQLNERDLNKKSDVFESVFDNSLNESEGDNNQANDRYKAGEGYHAVPPPYTGNFMPLRPDLSFDGLDDSVFKSAISETITIVHETKISASETSKKSTENPKSNKPSHAKINFDKSDENTRKSVIEQHTYKQAENLGKSQNSRSDKRNWNEMMTQRLGEGKSVLDNEGKATSQKEVKLVWNNAHRVNHQNFSNNLTHLHPRRNFVPTTVITNSGKVPVNTAKQSSLRAAASTSTARYVNTAAIRPTVNEIVGGFVTSGGSPKGAKISGKCKRKLDFEDVYFVKELNFNLFSVSQMCDKKNSVLFTETECLVLSPDFKLLDENQVLLKVPRNNNMYSFYLKNVVPSGGLTCLFVKAIIDEFNLWYRRLGHINFKTVNKLVRENLVKGLPSKIFENDHSCVACQKGKQHKASYHLGKFDGKADEGFLVGYSVNIVAGNQTNDDAGIEINVNAWQAGHEKASDHEYILLPFMPSHSPLFLSIQSLDDKDADEAPDKGDEGVSKGSEINNQERFNGSTQDVNTDGPSINTANTNINTGSLNINIIGSNDPNDAQEIPNEFYEGTYFLLKTTNTPIEPNKALIKDAEAEDVDVHLYRSMIGSLMYLIASRPDIMFAICVCACARFQVTPKTSYLHAVKKIFKYLKGQPKLGL</sequence>
<feature type="region of interest" description="Disordered" evidence="2">
    <location>
        <begin position="544"/>
        <end position="579"/>
    </location>
</feature>
<dbReference type="EMBL" id="BKCJ010072693">
    <property type="protein sequence ID" value="GEW76100.1"/>
    <property type="molecule type" value="Genomic_DNA"/>
</dbReference>
<dbReference type="AlphaFoldDB" id="A0A699GWT9"/>
<keyword evidence="1" id="KW-0175">Coiled coil</keyword>
<dbReference type="Pfam" id="PF13976">
    <property type="entry name" value="gag_pre-integrs"/>
    <property type="match status" value="1"/>
</dbReference>
<accession>A0A699GWT9</accession>
<dbReference type="PANTHER" id="PTHR11439:SF495">
    <property type="entry name" value="REVERSE TRANSCRIPTASE, RNA-DEPENDENT DNA POLYMERASE-RELATED"/>
    <property type="match status" value="1"/>
</dbReference>
<evidence type="ECO:0000256" key="1">
    <source>
        <dbReference type="SAM" id="Coils"/>
    </source>
</evidence>
<feature type="compositionally biased region" description="Basic and acidic residues" evidence="2">
    <location>
        <begin position="544"/>
        <end position="557"/>
    </location>
</feature>
<gene>
    <name evidence="4" type="ORF">Tci_248076</name>
</gene>
<feature type="region of interest" description="Disordered" evidence="2">
    <location>
        <begin position="148"/>
        <end position="178"/>
    </location>
</feature>
<dbReference type="PANTHER" id="PTHR11439">
    <property type="entry name" value="GAG-POL-RELATED RETROTRANSPOSON"/>
    <property type="match status" value="1"/>
</dbReference>
<feature type="domain" description="GAG-pre-integrase" evidence="3">
    <location>
        <begin position="392"/>
        <end position="465"/>
    </location>
</feature>
<evidence type="ECO:0000313" key="4">
    <source>
        <dbReference type="EMBL" id="GEW76100.1"/>
    </source>
</evidence>
<protein>
    <submittedName>
        <fullName evidence="4">Ribonuclease H-like domain-containing protein</fullName>
    </submittedName>
</protein>
<proteinExistence type="predicted"/>
<organism evidence="4">
    <name type="scientific">Tanacetum cinerariifolium</name>
    <name type="common">Dalmatian daisy</name>
    <name type="synonym">Chrysanthemum cinerariifolium</name>
    <dbReference type="NCBI Taxonomy" id="118510"/>
    <lineage>
        <taxon>Eukaryota</taxon>
        <taxon>Viridiplantae</taxon>
        <taxon>Streptophyta</taxon>
        <taxon>Embryophyta</taxon>
        <taxon>Tracheophyta</taxon>
        <taxon>Spermatophyta</taxon>
        <taxon>Magnoliopsida</taxon>
        <taxon>eudicotyledons</taxon>
        <taxon>Gunneridae</taxon>
        <taxon>Pentapetalae</taxon>
        <taxon>asterids</taxon>
        <taxon>campanulids</taxon>
        <taxon>Asterales</taxon>
        <taxon>Asteraceae</taxon>
        <taxon>Asteroideae</taxon>
        <taxon>Anthemideae</taxon>
        <taxon>Anthemidinae</taxon>
        <taxon>Tanacetum</taxon>
    </lineage>
</organism>
<comment type="caution">
    <text evidence="4">The sequence shown here is derived from an EMBL/GenBank/DDBJ whole genome shotgun (WGS) entry which is preliminary data.</text>
</comment>
<evidence type="ECO:0000256" key="2">
    <source>
        <dbReference type="SAM" id="MobiDB-lite"/>
    </source>
</evidence>
<dbReference type="InterPro" id="IPR025724">
    <property type="entry name" value="GAG-pre-integrase_dom"/>
</dbReference>
<reference evidence="4" key="1">
    <citation type="journal article" date="2019" name="Sci. Rep.">
        <title>Draft genome of Tanacetum cinerariifolium, the natural source of mosquito coil.</title>
        <authorList>
            <person name="Yamashiro T."/>
            <person name="Shiraishi A."/>
            <person name="Satake H."/>
            <person name="Nakayama K."/>
        </authorList>
    </citation>
    <scope>NUCLEOTIDE SEQUENCE</scope>
</reference>
<evidence type="ECO:0000259" key="3">
    <source>
        <dbReference type="Pfam" id="PF13976"/>
    </source>
</evidence>
<feature type="compositionally biased region" description="Polar residues" evidence="2">
    <location>
        <begin position="561"/>
        <end position="579"/>
    </location>
</feature>